<dbReference type="Pfam" id="PF10342">
    <property type="entry name" value="Kre9_KNH"/>
    <property type="match status" value="1"/>
</dbReference>
<protein>
    <recommendedName>
        <fullName evidence="4">Yeast cell wall synthesis Kre9/Knh1-like N-terminal domain-containing protein</fullName>
    </recommendedName>
</protein>
<dbReference type="Proteomes" id="UP000324241">
    <property type="component" value="Unassembled WGS sequence"/>
</dbReference>
<feature type="signal peptide" evidence="3">
    <location>
        <begin position="1"/>
        <end position="19"/>
    </location>
</feature>
<dbReference type="GeneID" id="54331261"/>
<dbReference type="EMBL" id="QUQM01000006">
    <property type="protein sequence ID" value="KAA8644358.1"/>
    <property type="molecule type" value="Genomic_DNA"/>
</dbReference>
<name>A0A5M9MBQ4_9EURO</name>
<gene>
    <name evidence="5" type="ORF">ATNIH1004_008559</name>
</gene>
<organism evidence="5 6">
    <name type="scientific">Aspergillus tanneri</name>
    <dbReference type="NCBI Taxonomy" id="1220188"/>
    <lineage>
        <taxon>Eukaryota</taxon>
        <taxon>Fungi</taxon>
        <taxon>Dikarya</taxon>
        <taxon>Ascomycota</taxon>
        <taxon>Pezizomycotina</taxon>
        <taxon>Eurotiomycetes</taxon>
        <taxon>Eurotiomycetidae</taxon>
        <taxon>Eurotiales</taxon>
        <taxon>Aspergillaceae</taxon>
        <taxon>Aspergillus</taxon>
        <taxon>Aspergillus subgen. Circumdati</taxon>
    </lineage>
</organism>
<feature type="compositionally biased region" description="Low complexity" evidence="2">
    <location>
        <begin position="124"/>
        <end position="146"/>
    </location>
</feature>
<evidence type="ECO:0000313" key="5">
    <source>
        <dbReference type="EMBL" id="KAA8644358.1"/>
    </source>
</evidence>
<dbReference type="InterPro" id="IPR018466">
    <property type="entry name" value="Kre9/Knh1-like_N"/>
</dbReference>
<dbReference type="PANTHER" id="PTHR35185">
    <property type="entry name" value="SERINE/THREONINE-RICH PROTEIN ADG2-RELATED"/>
    <property type="match status" value="1"/>
</dbReference>
<keyword evidence="1 3" id="KW-0732">Signal</keyword>
<evidence type="ECO:0000256" key="3">
    <source>
        <dbReference type="SAM" id="SignalP"/>
    </source>
</evidence>
<dbReference type="InterPro" id="IPR052479">
    <property type="entry name" value="GPI-anchor_Adhesion_Reg"/>
</dbReference>
<evidence type="ECO:0000256" key="2">
    <source>
        <dbReference type="SAM" id="MobiDB-lite"/>
    </source>
</evidence>
<comment type="caution">
    <text evidence="5">The sequence shown here is derived from an EMBL/GenBank/DDBJ whole genome shotgun (WGS) entry which is preliminary data.</text>
</comment>
<dbReference type="AlphaFoldDB" id="A0A5M9MBQ4"/>
<feature type="region of interest" description="Disordered" evidence="2">
    <location>
        <begin position="118"/>
        <end position="146"/>
    </location>
</feature>
<evidence type="ECO:0000313" key="6">
    <source>
        <dbReference type="Proteomes" id="UP000324241"/>
    </source>
</evidence>
<accession>A0A5M9MBQ4</accession>
<evidence type="ECO:0000259" key="4">
    <source>
        <dbReference type="Pfam" id="PF10342"/>
    </source>
</evidence>
<dbReference type="PANTHER" id="PTHR35185:SF1">
    <property type="entry name" value="UPF0619 GPI-ANCHORED MEMBRANE PROTEIN C1322.10"/>
    <property type="match status" value="1"/>
</dbReference>
<reference evidence="5 6" key="1">
    <citation type="submission" date="2019-08" db="EMBL/GenBank/DDBJ databases">
        <title>The genome sequence of a newly discovered highly antifungal drug resistant Aspergillus species, Aspergillus tanneri NIH 1004.</title>
        <authorList>
            <person name="Mounaud S."/>
            <person name="Singh I."/>
            <person name="Joardar V."/>
            <person name="Pakala S."/>
            <person name="Pakala S."/>
            <person name="Venepally P."/>
            <person name="Chung J.K."/>
            <person name="Losada L."/>
            <person name="Nierman W.C."/>
        </authorList>
    </citation>
    <scope>NUCLEOTIDE SEQUENCE [LARGE SCALE GENOMIC DNA]</scope>
    <source>
        <strain evidence="5 6">NIH1004</strain>
    </source>
</reference>
<dbReference type="OrthoDB" id="5316007at2759"/>
<dbReference type="RefSeq" id="XP_033423719.1">
    <property type="nucleotide sequence ID" value="XM_033573167.1"/>
</dbReference>
<dbReference type="VEuPathDB" id="FungiDB:EYZ11_012211"/>
<feature type="chain" id="PRO_5024398366" description="Yeast cell wall synthesis Kre9/Knh1-like N-terminal domain-containing protein" evidence="3">
    <location>
        <begin position="20"/>
        <end position="167"/>
    </location>
</feature>
<feature type="domain" description="Yeast cell wall synthesis Kre9/Knh1-like N-terminal" evidence="4">
    <location>
        <begin position="22"/>
        <end position="113"/>
    </location>
</feature>
<evidence type="ECO:0000256" key="1">
    <source>
        <dbReference type="ARBA" id="ARBA00022729"/>
    </source>
</evidence>
<sequence length="167" mass="17508">MRFHIVSLIAFAVSAVALTLSSPKAQDKVDLSKPFTIKWKSVQSDPSKFTINLVNTNGSSANKEIAKDITSSDGTYTVDKVWGIPKGSGYQLNFISNDKMNTGILAQSPQFEVTKVADAPQNKTTSTASRNPAATAAAPTNSTGGSSSLTIPVTLGTLVVSLFALAL</sequence>
<proteinExistence type="predicted"/>